<feature type="compositionally biased region" description="Basic and acidic residues" evidence="3">
    <location>
        <begin position="1526"/>
        <end position="1538"/>
    </location>
</feature>
<dbReference type="GO" id="GO:0043041">
    <property type="term" value="P:amino acid activation for nonribosomal peptide biosynthetic process"/>
    <property type="evidence" value="ECO:0007669"/>
    <property type="project" value="TreeGrafter"/>
</dbReference>
<keyword evidence="5" id="KW-0560">Oxidoreductase</keyword>
<dbReference type="InterPro" id="IPR036661">
    <property type="entry name" value="Luciferase-like_sf"/>
</dbReference>
<dbReference type="Pfam" id="PF00296">
    <property type="entry name" value="Bac_luciferase"/>
    <property type="match status" value="1"/>
</dbReference>
<evidence type="ECO:0000259" key="4">
    <source>
        <dbReference type="PROSITE" id="PS50075"/>
    </source>
</evidence>
<dbReference type="SMART" id="SM00823">
    <property type="entry name" value="PKS_PP"/>
    <property type="match status" value="1"/>
</dbReference>
<dbReference type="SUPFAM" id="SSF53328">
    <property type="entry name" value="Formyltransferase"/>
    <property type="match status" value="1"/>
</dbReference>
<dbReference type="GO" id="GO:0005737">
    <property type="term" value="C:cytoplasm"/>
    <property type="evidence" value="ECO:0007669"/>
    <property type="project" value="TreeGrafter"/>
</dbReference>
<dbReference type="EMBL" id="FOTQ01000001">
    <property type="protein sequence ID" value="SFL72011.1"/>
    <property type="molecule type" value="Genomic_DNA"/>
</dbReference>
<dbReference type="Gene3D" id="3.20.20.30">
    <property type="entry name" value="Luciferase-like domain"/>
    <property type="match status" value="1"/>
</dbReference>
<dbReference type="PANTHER" id="PTHR45527">
    <property type="entry name" value="NONRIBOSOMAL PEPTIDE SYNTHETASE"/>
    <property type="match status" value="1"/>
</dbReference>
<dbReference type="PANTHER" id="PTHR45527:SF1">
    <property type="entry name" value="FATTY ACID SYNTHASE"/>
    <property type="match status" value="1"/>
</dbReference>
<dbReference type="InterPro" id="IPR020806">
    <property type="entry name" value="PKS_PP-bd"/>
</dbReference>
<gene>
    <name evidence="5" type="ORF">SAMN04488042_1011254</name>
</gene>
<feature type="region of interest" description="Disordered" evidence="3">
    <location>
        <begin position="1509"/>
        <end position="1552"/>
    </location>
</feature>
<dbReference type="Pfam" id="PF00501">
    <property type="entry name" value="AMP-binding"/>
    <property type="match status" value="2"/>
</dbReference>
<dbReference type="FunFam" id="3.40.50.980:FF:000001">
    <property type="entry name" value="Non-ribosomal peptide synthetase"/>
    <property type="match status" value="1"/>
</dbReference>
<evidence type="ECO:0000256" key="3">
    <source>
        <dbReference type="SAM" id="MobiDB-lite"/>
    </source>
</evidence>
<dbReference type="Proteomes" id="UP000199144">
    <property type="component" value="Unassembled WGS sequence"/>
</dbReference>
<dbReference type="InterPro" id="IPR042099">
    <property type="entry name" value="ANL_N_sf"/>
</dbReference>
<dbReference type="GO" id="GO:0004497">
    <property type="term" value="F:monooxygenase activity"/>
    <property type="evidence" value="ECO:0007669"/>
    <property type="project" value="UniProtKB-KW"/>
</dbReference>
<evidence type="ECO:0000256" key="1">
    <source>
        <dbReference type="ARBA" id="ARBA00022450"/>
    </source>
</evidence>
<dbReference type="CDD" id="cd05930">
    <property type="entry name" value="A_NRPS"/>
    <property type="match status" value="1"/>
</dbReference>
<dbReference type="SUPFAM" id="SSF56801">
    <property type="entry name" value="Acetyl-CoA synthetase-like"/>
    <property type="match status" value="2"/>
</dbReference>
<dbReference type="Gene3D" id="3.40.50.980">
    <property type="match status" value="2"/>
</dbReference>
<dbReference type="SUPFAM" id="SSF51679">
    <property type="entry name" value="Bacterial luciferase-like"/>
    <property type="match status" value="1"/>
</dbReference>
<protein>
    <submittedName>
        <fullName evidence="5">Natural product biosynthesis luciferase-like monooxygenase domain-containing protein</fullName>
    </submittedName>
</protein>
<dbReference type="Gene3D" id="1.10.1200.10">
    <property type="entry name" value="ACP-like"/>
    <property type="match status" value="1"/>
</dbReference>
<dbReference type="Gene3D" id="3.30.300.30">
    <property type="match status" value="1"/>
</dbReference>
<keyword evidence="5" id="KW-0503">Monooxygenase</keyword>
<dbReference type="NCBIfam" id="TIGR04020">
    <property type="entry name" value="seco_metab_LLM"/>
    <property type="match status" value="1"/>
</dbReference>
<dbReference type="Gene3D" id="3.40.50.12780">
    <property type="entry name" value="N-terminal domain of ligase-like"/>
    <property type="match status" value="1"/>
</dbReference>
<dbReference type="InterPro" id="IPR025110">
    <property type="entry name" value="AMP-bd_C"/>
</dbReference>
<keyword evidence="2" id="KW-0597">Phosphoprotein</keyword>
<keyword evidence="1" id="KW-0596">Phosphopantetheine</keyword>
<dbReference type="SUPFAM" id="SSF50486">
    <property type="entry name" value="FMT C-terminal domain-like"/>
    <property type="match status" value="1"/>
</dbReference>
<dbReference type="InterPro" id="IPR036477">
    <property type="entry name" value="Formyl_transf_N_sf"/>
</dbReference>
<dbReference type="Pfam" id="PF00550">
    <property type="entry name" value="PP-binding"/>
    <property type="match status" value="1"/>
</dbReference>
<feature type="compositionally biased region" description="Low complexity" evidence="3">
    <location>
        <begin position="1509"/>
        <end position="1524"/>
    </location>
</feature>
<sequence>MSLDTISANAPMSAVFIGNESLLIQCATLWRDTGGGIAAIVTRSPEIADWAQDAGLPVISSDAALVSELGRLRFDWLLSVANLDMLPEAVLRLPSRGAVNFHDGPLPRYAGLNAPVWARIAQEPRHGITWHVIEPGADTGDILVQRMFDISQTDTALALNTKCYAAAIDSFPEVVQALADGMPARRAQDISQRSYFGRAHMPDGAGRLDFRRDAQELVALVRALDHGDYFNPITAPKIVAGGRVLLVRSAELAESAGRGEPGAVLAVSDDNVTVACGRGAVVLSGLSDQTGTAEQPAHILRMGERLPMADRAAAEALAQTMGSAAKSEPFWRKRLEGFVPATLPLIGAAGDLPDMRRLPVNLKGADGLAALVLWALRSGAPETCDIAYRGADAPHSAGYLNDWVPLRMDAALLHDPVDTARAAIRTEAEICDRNGSFARDLIARDPKLTAPAMPDLAICCDTGHGPLEGAALSFVLADESATLHYDAARVPSEHAARLVARLELLAGAMADEVAGKDLPILPEAERAEVLESWNATQTDFDPDFTMQAQFEAQVARTPDAPALVFEHDILSYADLNTRANRAAHVLRDMGVTRGSLVGLCARRSPDLVVGALAILKAGGAYVPLDPAYPQDRLAHYIADSGCGVIVSQAALAADLPPHQAQLLQLDTDMRLNMAPDANPDPVSAGSDLAYLIYTSGSTGTPKGVMVEHGNVANFFAGMDARIPHAAGDTWLAVTSLSFDISVLELFWTLARGFKLVLSGDETSTQISNGRLPAAAGGMEFSIYYWGNDDGVGSKKYETLLEGAKFADAHGFCAVWTPERHFHAFGGPYPNPAVTGAAVAAVTKQIGVRAGSCVTPLHHTARVAEEWAVIDNLTDGRAGLAIAAGWQPDDFVLRPENTPPRNRDVMFEQLEELRKLWRGEEVEFARKDGSKHSVLTQPRPVSKELPVWVTTAGNPETWKDAGRRGCNVLTHLLGQSVDEVGAKIALYHDALREAGHNPDDFTVTLMLHSFLAEDRDTAREIAREPMKDYLRSAAGLIKSYAWAFPAFKRPKGVDNAFELDLGILSPEELEEILDFAFLRYFEDSGLFGTVEDALDRVEQVKRIGVTEIACLIDYGIAPADVLQGLRPLAEVLKRANEGGELDPSDTSIAAQMLRHEVSHLQCTPSMARMIAMNDEARFALGGVKHLMIGGEALSGALVSDLNAATRAEVQNMYGPTETTIWSTSALTDASEGVANIGTPIVNTQAYVLDDAGRPVPIGVPGELHIGGEGVTRGYWQREEMTADRFVANPFGEGRLYRTGDLVRWRADGKLDFLGRADHQVKLRGYRIELGEIETRLEEMTGIDQAVVIAREDTPGDVRLVAYLRGASVPADADIRAALRTTLPEFMRPQHYVTLESFPLTPNKKVDRKALPAPEATRKLSVPEPKAAPVVAATATNSDLAQVVADVWAHVLGVGQVSATDNFFDLGGHSLLAVQAHREIKAQIGVDRLTITDIFRFPVLGALVGRLEELTGGARPTGTPETAPAEEVAERATDRAEAMSKRRAMRARRRAVAK</sequence>
<dbReference type="GO" id="GO:0016705">
    <property type="term" value="F:oxidoreductase activity, acting on paired donors, with incorporation or reduction of molecular oxygen"/>
    <property type="evidence" value="ECO:0007669"/>
    <property type="project" value="InterPro"/>
</dbReference>
<keyword evidence="6" id="KW-1185">Reference proteome</keyword>
<dbReference type="Gene3D" id="3.40.50.12230">
    <property type="match status" value="1"/>
</dbReference>
<dbReference type="Pfam" id="PF13193">
    <property type="entry name" value="AMP-binding_C"/>
    <property type="match status" value="1"/>
</dbReference>
<dbReference type="InterPro" id="IPR024011">
    <property type="entry name" value="Biosynth_lucif-like_mOase_dom"/>
</dbReference>
<proteinExistence type="predicted"/>
<accession>A0A1I4K0C6</accession>
<dbReference type="InterPro" id="IPR036736">
    <property type="entry name" value="ACP-like_sf"/>
</dbReference>
<dbReference type="FunFam" id="3.30.300.30:FF:000010">
    <property type="entry name" value="Enterobactin synthetase component F"/>
    <property type="match status" value="1"/>
</dbReference>
<evidence type="ECO:0000313" key="6">
    <source>
        <dbReference type="Proteomes" id="UP000199144"/>
    </source>
</evidence>
<dbReference type="STRING" id="254406.SAMN04488042_1011254"/>
<dbReference type="CDD" id="cd08649">
    <property type="entry name" value="FMT_core_NRPS_like"/>
    <property type="match status" value="1"/>
</dbReference>
<dbReference type="GO" id="GO:0031177">
    <property type="term" value="F:phosphopantetheine binding"/>
    <property type="evidence" value="ECO:0007669"/>
    <property type="project" value="InterPro"/>
</dbReference>
<evidence type="ECO:0000313" key="5">
    <source>
        <dbReference type="EMBL" id="SFL72011.1"/>
    </source>
</evidence>
<dbReference type="PROSITE" id="PS00455">
    <property type="entry name" value="AMP_BINDING"/>
    <property type="match status" value="1"/>
</dbReference>
<dbReference type="InterPro" id="IPR002376">
    <property type="entry name" value="Formyl_transf_N"/>
</dbReference>
<dbReference type="InterPro" id="IPR000873">
    <property type="entry name" value="AMP-dep_synth/lig_dom"/>
</dbReference>
<dbReference type="GO" id="GO:0044550">
    <property type="term" value="P:secondary metabolite biosynthetic process"/>
    <property type="evidence" value="ECO:0007669"/>
    <property type="project" value="TreeGrafter"/>
</dbReference>
<dbReference type="InterPro" id="IPR005793">
    <property type="entry name" value="Formyl_trans_C"/>
</dbReference>
<reference evidence="5 6" key="1">
    <citation type="submission" date="2016-10" db="EMBL/GenBank/DDBJ databases">
        <authorList>
            <person name="de Groot N.N."/>
        </authorList>
    </citation>
    <scope>NUCLEOTIDE SEQUENCE [LARGE SCALE GENOMIC DNA]</scope>
    <source>
        <strain evidence="5 6">DSM 15283</strain>
    </source>
</reference>
<dbReference type="SUPFAM" id="SSF47336">
    <property type="entry name" value="ACP-like"/>
    <property type="match status" value="1"/>
</dbReference>
<dbReference type="InterPro" id="IPR009081">
    <property type="entry name" value="PP-bd_ACP"/>
</dbReference>
<dbReference type="InterPro" id="IPR020845">
    <property type="entry name" value="AMP-binding_CS"/>
</dbReference>
<dbReference type="InterPro" id="IPR045851">
    <property type="entry name" value="AMP-bd_C_sf"/>
</dbReference>
<dbReference type="Pfam" id="PF00551">
    <property type="entry name" value="Formyl_trans_N"/>
    <property type="match status" value="1"/>
</dbReference>
<organism evidence="5 6">
    <name type="scientific">Shimia aestuarii</name>
    <dbReference type="NCBI Taxonomy" id="254406"/>
    <lineage>
        <taxon>Bacteria</taxon>
        <taxon>Pseudomonadati</taxon>
        <taxon>Pseudomonadota</taxon>
        <taxon>Alphaproteobacteria</taxon>
        <taxon>Rhodobacterales</taxon>
        <taxon>Roseobacteraceae</taxon>
    </lineage>
</organism>
<feature type="domain" description="Carrier" evidence="4">
    <location>
        <begin position="1433"/>
        <end position="1509"/>
    </location>
</feature>
<name>A0A1I4K0C6_9RHOB</name>
<dbReference type="PROSITE" id="PS50075">
    <property type="entry name" value="CARRIER"/>
    <property type="match status" value="1"/>
</dbReference>
<evidence type="ECO:0000256" key="2">
    <source>
        <dbReference type="ARBA" id="ARBA00022553"/>
    </source>
</evidence>
<dbReference type="CDD" id="cd08700">
    <property type="entry name" value="FMT_C_OzmH_like"/>
    <property type="match status" value="1"/>
</dbReference>
<dbReference type="InterPro" id="IPR011034">
    <property type="entry name" value="Formyl_transferase-like_C_sf"/>
</dbReference>
<dbReference type="RefSeq" id="WP_242654703.1">
    <property type="nucleotide sequence ID" value="NZ_FOTQ01000001.1"/>
</dbReference>
<dbReference type="InterPro" id="IPR011251">
    <property type="entry name" value="Luciferase-like_dom"/>
</dbReference>
<dbReference type="Pfam" id="PF02911">
    <property type="entry name" value="Formyl_trans_C"/>
    <property type="match status" value="1"/>
</dbReference>
<feature type="compositionally biased region" description="Basic residues" evidence="3">
    <location>
        <begin position="1539"/>
        <end position="1552"/>
    </location>
</feature>